<proteinExistence type="predicted"/>
<evidence type="ECO:0000313" key="3">
    <source>
        <dbReference type="EMBL" id="GBM64368.1"/>
    </source>
</evidence>
<dbReference type="InterPro" id="IPR040676">
    <property type="entry name" value="DUF5641"/>
</dbReference>
<feature type="compositionally biased region" description="Basic and acidic residues" evidence="1">
    <location>
        <begin position="57"/>
        <end position="69"/>
    </location>
</feature>
<dbReference type="EMBL" id="BGPR01001923">
    <property type="protein sequence ID" value="GBM64368.1"/>
    <property type="molecule type" value="Genomic_DNA"/>
</dbReference>
<comment type="caution">
    <text evidence="3">The sequence shown here is derived from an EMBL/GenBank/DDBJ whole genome shotgun (WGS) entry which is preliminary data.</text>
</comment>
<evidence type="ECO:0000256" key="1">
    <source>
        <dbReference type="SAM" id="MobiDB-lite"/>
    </source>
</evidence>
<dbReference type="OrthoDB" id="6433784at2759"/>
<protein>
    <recommendedName>
        <fullName evidence="2">DUF5641 domain-containing protein</fullName>
    </recommendedName>
</protein>
<sequence>MKRIYWPLGRILSFYAIQDGIVGRAKIETKSGILIRPIRKLCPIEPDGESFITNKDNVPDIPKDPERQDIPTSNPVTIRAGQQIRPPSRYKP</sequence>
<feature type="region of interest" description="Disordered" evidence="1">
    <location>
        <begin position="52"/>
        <end position="92"/>
    </location>
</feature>
<name>A0A4Y2HGB6_ARAVE</name>
<feature type="domain" description="DUF5641" evidence="2">
    <location>
        <begin position="3"/>
        <end position="43"/>
    </location>
</feature>
<dbReference type="Pfam" id="PF18701">
    <property type="entry name" value="DUF5641"/>
    <property type="match status" value="1"/>
</dbReference>
<organism evidence="3 4">
    <name type="scientific">Araneus ventricosus</name>
    <name type="common">Orbweaver spider</name>
    <name type="synonym">Epeira ventricosa</name>
    <dbReference type="NCBI Taxonomy" id="182803"/>
    <lineage>
        <taxon>Eukaryota</taxon>
        <taxon>Metazoa</taxon>
        <taxon>Ecdysozoa</taxon>
        <taxon>Arthropoda</taxon>
        <taxon>Chelicerata</taxon>
        <taxon>Arachnida</taxon>
        <taxon>Araneae</taxon>
        <taxon>Araneomorphae</taxon>
        <taxon>Entelegynae</taxon>
        <taxon>Araneoidea</taxon>
        <taxon>Araneidae</taxon>
        <taxon>Araneus</taxon>
    </lineage>
</organism>
<dbReference type="AlphaFoldDB" id="A0A4Y2HGB6"/>
<reference evidence="3 4" key="1">
    <citation type="journal article" date="2019" name="Sci. Rep.">
        <title>Orb-weaving spider Araneus ventricosus genome elucidates the spidroin gene catalogue.</title>
        <authorList>
            <person name="Kono N."/>
            <person name="Nakamura H."/>
            <person name="Ohtoshi R."/>
            <person name="Moran D.A.P."/>
            <person name="Shinohara A."/>
            <person name="Yoshida Y."/>
            <person name="Fujiwara M."/>
            <person name="Mori M."/>
            <person name="Tomita M."/>
            <person name="Arakawa K."/>
        </authorList>
    </citation>
    <scope>NUCLEOTIDE SEQUENCE [LARGE SCALE GENOMIC DNA]</scope>
</reference>
<gene>
    <name evidence="3" type="ORF">AVEN_11020_1</name>
</gene>
<dbReference type="Proteomes" id="UP000499080">
    <property type="component" value="Unassembled WGS sequence"/>
</dbReference>
<keyword evidence="4" id="KW-1185">Reference proteome</keyword>
<accession>A0A4Y2HGB6</accession>
<evidence type="ECO:0000313" key="4">
    <source>
        <dbReference type="Proteomes" id="UP000499080"/>
    </source>
</evidence>
<evidence type="ECO:0000259" key="2">
    <source>
        <dbReference type="Pfam" id="PF18701"/>
    </source>
</evidence>